<organism evidence="1 2">
    <name type="scientific">Staurois parvus</name>
    <dbReference type="NCBI Taxonomy" id="386267"/>
    <lineage>
        <taxon>Eukaryota</taxon>
        <taxon>Metazoa</taxon>
        <taxon>Chordata</taxon>
        <taxon>Craniata</taxon>
        <taxon>Vertebrata</taxon>
        <taxon>Euteleostomi</taxon>
        <taxon>Amphibia</taxon>
        <taxon>Batrachia</taxon>
        <taxon>Anura</taxon>
        <taxon>Neobatrachia</taxon>
        <taxon>Ranoidea</taxon>
        <taxon>Ranidae</taxon>
        <taxon>Staurois</taxon>
    </lineage>
</organism>
<keyword evidence="2" id="KW-1185">Reference proteome</keyword>
<dbReference type="Proteomes" id="UP001162483">
    <property type="component" value="Unassembled WGS sequence"/>
</dbReference>
<evidence type="ECO:0000313" key="2">
    <source>
        <dbReference type="Proteomes" id="UP001162483"/>
    </source>
</evidence>
<protein>
    <submittedName>
        <fullName evidence="1">Uncharacterized protein</fullName>
    </submittedName>
</protein>
<proteinExistence type="predicted"/>
<gene>
    <name evidence="1" type="ORF">SPARVUS_LOCUS4733733</name>
</gene>
<reference evidence="1" key="1">
    <citation type="submission" date="2023-05" db="EMBL/GenBank/DDBJ databases">
        <authorList>
            <person name="Stuckert A."/>
        </authorList>
    </citation>
    <scope>NUCLEOTIDE SEQUENCE</scope>
</reference>
<comment type="caution">
    <text evidence="1">The sequence shown here is derived from an EMBL/GenBank/DDBJ whole genome shotgun (WGS) entry which is preliminary data.</text>
</comment>
<accession>A0ABN9CD31</accession>
<name>A0ABN9CD31_9NEOB</name>
<dbReference type="EMBL" id="CATNWA010009192">
    <property type="protein sequence ID" value="CAI9557595.1"/>
    <property type="molecule type" value="Genomic_DNA"/>
</dbReference>
<evidence type="ECO:0000313" key="1">
    <source>
        <dbReference type="EMBL" id="CAI9557595.1"/>
    </source>
</evidence>
<sequence length="55" mass="6513">MVPGALYHSLFLYLSTEVMFGPEREKSWCSQFFYKSIQQFNKDLHSQKGCLHRAQ</sequence>